<dbReference type="AlphaFoldDB" id="A0A1F6E049"/>
<dbReference type="GO" id="GO:0006596">
    <property type="term" value="P:polyamine biosynthetic process"/>
    <property type="evidence" value="ECO:0007669"/>
    <property type="project" value="UniProtKB-KW"/>
</dbReference>
<evidence type="ECO:0000256" key="2">
    <source>
        <dbReference type="SAM" id="Phobius"/>
    </source>
</evidence>
<organism evidence="3 4">
    <name type="scientific">Candidatus Kaiserbacteria bacterium RIFCSPHIGHO2_02_FULL_59_21</name>
    <dbReference type="NCBI Taxonomy" id="1798500"/>
    <lineage>
        <taxon>Bacteria</taxon>
        <taxon>Candidatus Kaiseribacteriota</taxon>
    </lineage>
</organism>
<sequence>MRIPLYALSGAVVFSGAFLLFAIQPMAGKQLLPLFGGASSVWATSLLFFTTALFIGYLYVYGLAKLPERTQPLVHAGLIGLALLFTAASAISVQDVSVSFPWGERFPALGVLAALAVSIGIPYVLLASTGPLVQYWHGSLSGKAPYSLYALSNAASLLALLAYPFLIEPVIALRYQRGAWIALFAVYALLAAASAYVFFSRAVSGSLERPLPEPASREEFFRRVLWVALASLPAFMLVATTTQITQVIAPVPLLWVVPLVLYLLTFIIAFSGRGRSIFTPLLFLASALAAWRFTPAAHADLALQILSYLGVLFFCGLACHALLYRMRPAVPSLPLFYLLLSLGGALGALAASILPPLLFADYWEFPLGLALSGALSIWLLPDAFFPRILDARRIFIAKIVLMLLAASLFARLVLADQGAIAVASRNFYGNAKVVFDENFISLKHGTTLHGTQFADAAAARLPTTYYTPGSGVGRAVLFEQGARGAKGVRVGIIGLGAGSLAAYCRPGLPAAAQEGDAYVFYEIDARIERIARSYFSYLSHCEGSEARIGDGRLILEAERERGALGAYDVLAVDAFSDDTIPVHLLTLQAFELYAAHLRSPESILAVHISNRYLDLGPVVFRLAAELGFNAALVADSGESTPGGTPSNWVVLSKDAGVFHSTAFVNAGSFPPAPAERPWTDDYSSLFPALDIPKPWE</sequence>
<keyword evidence="2" id="KW-1133">Transmembrane helix</keyword>
<feature type="transmembrane region" description="Helical" evidence="2">
    <location>
        <begin position="365"/>
        <end position="383"/>
    </location>
</feature>
<dbReference type="SUPFAM" id="SSF53335">
    <property type="entry name" value="S-adenosyl-L-methionine-dependent methyltransferases"/>
    <property type="match status" value="1"/>
</dbReference>
<feature type="transmembrane region" description="Helical" evidence="2">
    <location>
        <begin position="335"/>
        <end position="359"/>
    </location>
</feature>
<comment type="caution">
    <text evidence="3">The sequence shown here is derived from an EMBL/GenBank/DDBJ whole genome shotgun (WGS) entry which is preliminary data.</text>
</comment>
<feature type="transmembrane region" description="Helical" evidence="2">
    <location>
        <begin position="146"/>
        <end position="167"/>
    </location>
</feature>
<protein>
    <recommendedName>
        <fullName evidence="5">Ferrichrome ABC transporter permease</fullName>
    </recommendedName>
</protein>
<feature type="transmembrane region" description="Helical" evidence="2">
    <location>
        <begin position="5"/>
        <end position="27"/>
    </location>
</feature>
<keyword evidence="2" id="KW-0812">Transmembrane</keyword>
<keyword evidence="1" id="KW-0620">Polyamine biosynthesis</keyword>
<feature type="transmembrane region" description="Helical" evidence="2">
    <location>
        <begin position="39"/>
        <end position="61"/>
    </location>
</feature>
<name>A0A1F6E049_9BACT</name>
<gene>
    <name evidence="3" type="ORF">A3C21_01120</name>
</gene>
<feature type="transmembrane region" description="Helical" evidence="2">
    <location>
        <begin position="305"/>
        <end position="323"/>
    </location>
</feature>
<keyword evidence="2" id="KW-0472">Membrane</keyword>
<accession>A0A1F6E049</accession>
<dbReference type="PANTHER" id="PTHR43317">
    <property type="entry name" value="THERMOSPERMINE SYNTHASE ACAULIS5"/>
    <property type="match status" value="1"/>
</dbReference>
<feature type="transmembrane region" description="Helical" evidence="2">
    <location>
        <begin position="179"/>
        <end position="199"/>
    </location>
</feature>
<feature type="transmembrane region" description="Helical" evidence="2">
    <location>
        <begin position="395"/>
        <end position="414"/>
    </location>
</feature>
<evidence type="ECO:0000256" key="1">
    <source>
        <dbReference type="ARBA" id="ARBA00023115"/>
    </source>
</evidence>
<feature type="transmembrane region" description="Helical" evidence="2">
    <location>
        <begin position="247"/>
        <end position="270"/>
    </location>
</feature>
<dbReference type="Gene3D" id="3.40.50.150">
    <property type="entry name" value="Vaccinia Virus protein VP39"/>
    <property type="match status" value="1"/>
</dbReference>
<evidence type="ECO:0008006" key="5">
    <source>
        <dbReference type="Google" id="ProtNLM"/>
    </source>
</evidence>
<proteinExistence type="predicted"/>
<evidence type="ECO:0000313" key="3">
    <source>
        <dbReference type="EMBL" id="OGG66957.1"/>
    </source>
</evidence>
<dbReference type="InterPro" id="IPR029063">
    <property type="entry name" value="SAM-dependent_MTases_sf"/>
</dbReference>
<evidence type="ECO:0000313" key="4">
    <source>
        <dbReference type="Proteomes" id="UP000178572"/>
    </source>
</evidence>
<feature type="transmembrane region" description="Helical" evidence="2">
    <location>
        <begin position="277"/>
        <end position="293"/>
    </location>
</feature>
<feature type="transmembrane region" description="Helical" evidence="2">
    <location>
        <begin position="220"/>
        <end position="241"/>
    </location>
</feature>
<dbReference type="STRING" id="1798500.A3C21_01120"/>
<feature type="transmembrane region" description="Helical" evidence="2">
    <location>
        <begin position="73"/>
        <end position="94"/>
    </location>
</feature>
<dbReference type="PANTHER" id="PTHR43317:SF1">
    <property type="entry name" value="THERMOSPERMINE SYNTHASE ACAULIS5"/>
    <property type="match status" value="1"/>
</dbReference>
<reference evidence="3 4" key="1">
    <citation type="journal article" date="2016" name="Nat. Commun.">
        <title>Thousands of microbial genomes shed light on interconnected biogeochemical processes in an aquifer system.</title>
        <authorList>
            <person name="Anantharaman K."/>
            <person name="Brown C.T."/>
            <person name="Hug L.A."/>
            <person name="Sharon I."/>
            <person name="Castelle C.J."/>
            <person name="Probst A.J."/>
            <person name="Thomas B.C."/>
            <person name="Singh A."/>
            <person name="Wilkins M.J."/>
            <person name="Karaoz U."/>
            <person name="Brodie E.L."/>
            <person name="Williams K.H."/>
            <person name="Hubbard S.S."/>
            <person name="Banfield J.F."/>
        </authorList>
    </citation>
    <scope>NUCLEOTIDE SEQUENCE [LARGE SCALE GENOMIC DNA]</scope>
</reference>
<dbReference type="Proteomes" id="UP000178572">
    <property type="component" value="Unassembled WGS sequence"/>
</dbReference>
<dbReference type="EMBL" id="MFLN01000033">
    <property type="protein sequence ID" value="OGG66957.1"/>
    <property type="molecule type" value="Genomic_DNA"/>
</dbReference>
<feature type="transmembrane region" description="Helical" evidence="2">
    <location>
        <begin position="106"/>
        <end position="126"/>
    </location>
</feature>